<protein>
    <submittedName>
        <fullName evidence="6">Alpha-galactosidase-like protein</fullName>
    </submittedName>
</protein>
<dbReference type="PANTHER" id="PTHR12993">
    <property type="entry name" value="N-ACETYLGLUCOSAMINYL-PHOSPHATIDYLINOSITOL DE-N-ACETYLASE-RELATED"/>
    <property type="match status" value="1"/>
</dbReference>
<dbReference type="OrthoDB" id="3913894at2"/>
<feature type="chain" id="PRO_5015444276" evidence="3">
    <location>
        <begin position="28"/>
        <end position="905"/>
    </location>
</feature>
<dbReference type="InterPro" id="IPR013783">
    <property type="entry name" value="Ig-like_fold"/>
</dbReference>
<dbReference type="GO" id="GO:0016811">
    <property type="term" value="F:hydrolase activity, acting on carbon-nitrogen (but not peptide) bonds, in linear amides"/>
    <property type="evidence" value="ECO:0007669"/>
    <property type="project" value="TreeGrafter"/>
</dbReference>
<dbReference type="RefSeq" id="WP_106249167.1">
    <property type="nucleotide sequence ID" value="NZ_PVZC01000006.1"/>
</dbReference>
<accession>A0A2T0Q0L8</accession>
<dbReference type="Pfam" id="PF06452">
    <property type="entry name" value="CBM9_1"/>
    <property type="match status" value="1"/>
</dbReference>
<proteinExistence type="predicted"/>
<evidence type="ECO:0000256" key="3">
    <source>
        <dbReference type="SAM" id="SignalP"/>
    </source>
</evidence>
<keyword evidence="3" id="KW-0732">Signal</keyword>
<dbReference type="Gene3D" id="2.60.40.10">
    <property type="entry name" value="Immunoglobulins"/>
    <property type="match status" value="2"/>
</dbReference>
<dbReference type="SUPFAM" id="SSF49344">
    <property type="entry name" value="CBD9-like"/>
    <property type="match status" value="1"/>
</dbReference>
<dbReference type="CDD" id="cd09619">
    <property type="entry name" value="CBM9_like_4"/>
    <property type="match status" value="1"/>
</dbReference>
<dbReference type="InterPro" id="IPR010502">
    <property type="entry name" value="Carb-bd_dom_fam9"/>
</dbReference>
<sequence>MRSRSRAAVVAATILTLGAALVPPALADPGGGSAPPGGEAAVDLDVLFIGAHPDDEAGTLAALGQWNEFDGISAGVITVTRGEGGGNAVGLEEGPELGILREAEERRAVGHAGIEHVYNLDKVDFFYTASSPLTAQAWDGEDALERVVRVIRATRPEVIITMNPSPTPGNHGNHQEAARLAVEGYYAAADPAAFAAQITDEGMEPWAAGRVLRSGASGQGEPGAQCATTPYRPTDPTDRVFGAWAGRMSEAAGETWAALERRAQWEYVSQGWAAFPPAPTDPDQIACDWFTLIDSRTPYPDPASGPTAAIQGAALPAEGGLPLGTRLEIEAGRYDVLAGEPFDATVHVQAPDRRPLVHPELAVTAPEGWQVEQSGDTLGTIRPGGSATVELTVTPPAGAAAGERAVLAAELTARGASGRNETSVQVANAVRGGLAPRPEVAVFEDWTAEQGLPKLRDLITPLASVGTGRTQEVAVEVVNDGTEPAGGTVRLDLADGFSAEPAERTYTGLAPGETATVTFAVTNDDTSLPTSNRAPDGGYPLEVVTTSPSGTDTRAGVLELVPTTEVPRLEAAPEVDGTAAEGEYPGEVLDSSTRWEGEEAAPEDASAATRVSFTDDALYLHVEVADDTLGTVLAPEDCRRHWRTDSVEITIDPRGSSANTATTFKTGIFPITDDPAAGDPPCFQRDADNNQGPGEETAPGMEVASVIDREDYDGYAIEAMIPFDALPDTVDPERMGLNVLVYDSDTDDRTGQTRIGWATYSGVQADPFRWGLATLPGLAAAEPAPVEPTLPDEAASSTDSPQSIAQSAADGVPLGGGPGLPGSALRLRSAQAEGDTVRVGLRAGVAGRADVFVWDGTEVVGRLDAELPRGASTLEVPVTGGSGELEVLVAYTADGASLALSRPVG</sequence>
<feature type="domain" description="Carbohydrate-binding" evidence="4">
    <location>
        <begin position="575"/>
        <end position="776"/>
    </location>
</feature>
<dbReference type="InterPro" id="IPR024078">
    <property type="entry name" value="LmbE-like_dom_sf"/>
</dbReference>
<organism evidence="6 7">
    <name type="scientific">Allonocardiopsis opalescens</name>
    <dbReference type="NCBI Taxonomy" id="1144618"/>
    <lineage>
        <taxon>Bacteria</taxon>
        <taxon>Bacillati</taxon>
        <taxon>Actinomycetota</taxon>
        <taxon>Actinomycetes</taxon>
        <taxon>Streptosporangiales</taxon>
        <taxon>Allonocardiopsis</taxon>
    </lineage>
</organism>
<dbReference type="GO" id="GO:0016137">
    <property type="term" value="P:glycoside metabolic process"/>
    <property type="evidence" value="ECO:0007669"/>
    <property type="project" value="UniProtKB-ARBA"/>
</dbReference>
<dbReference type="EMBL" id="PVZC01000006">
    <property type="protein sequence ID" value="PRX97255.1"/>
    <property type="molecule type" value="Genomic_DNA"/>
</dbReference>
<keyword evidence="1" id="KW-0862">Zinc</keyword>
<keyword evidence="7" id="KW-1185">Reference proteome</keyword>
<dbReference type="Pfam" id="PF10633">
    <property type="entry name" value="NPCBM_assoc"/>
    <property type="match status" value="1"/>
</dbReference>
<dbReference type="Proteomes" id="UP000237846">
    <property type="component" value="Unassembled WGS sequence"/>
</dbReference>
<feature type="compositionally biased region" description="Polar residues" evidence="2">
    <location>
        <begin position="795"/>
        <end position="806"/>
    </location>
</feature>
<dbReference type="InterPro" id="IPR018905">
    <property type="entry name" value="A-galactase_NEW3"/>
</dbReference>
<evidence type="ECO:0000259" key="4">
    <source>
        <dbReference type="Pfam" id="PF06452"/>
    </source>
</evidence>
<dbReference type="PANTHER" id="PTHR12993:SF11">
    <property type="entry name" value="N-ACETYLGLUCOSAMINYL-PHOSPHATIDYLINOSITOL DE-N-ACETYLASE"/>
    <property type="match status" value="1"/>
</dbReference>
<evidence type="ECO:0000259" key="5">
    <source>
        <dbReference type="Pfam" id="PF10633"/>
    </source>
</evidence>
<evidence type="ECO:0000256" key="2">
    <source>
        <dbReference type="SAM" id="MobiDB-lite"/>
    </source>
</evidence>
<evidence type="ECO:0000313" key="7">
    <source>
        <dbReference type="Proteomes" id="UP000237846"/>
    </source>
</evidence>
<dbReference type="AlphaFoldDB" id="A0A2T0Q0L8"/>
<dbReference type="Gene3D" id="2.60.40.1190">
    <property type="match status" value="1"/>
</dbReference>
<dbReference type="GO" id="GO:0016052">
    <property type="term" value="P:carbohydrate catabolic process"/>
    <property type="evidence" value="ECO:0007669"/>
    <property type="project" value="InterPro"/>
</dbReference>
<reference evidence="6 7" key="1">
    <citation type="submission" date="2018-03" db="EMBL/GenBank/DDBJ databases">
        <title>Genomic Encyclopedia of Archaeal and Bacterial Type Strains, Phase II (KMG-II): from individual species to whole genera.</title>
        <authorList>
            <person name="Goeker M."/>
        </authorList>
    </citation>
    <scope>NUCLEOTIDE SEQUENCE [LARGE SCALE GENOMIC DNA]</scope>
    <source>
        <strain evidence="6 7">DSM 45601</strain>
    </source>
</reference>
<feature type="signal peptide" evidence="3">
    <location>
        <begin position="1"/>
        <end position="27"/>
    </location>
</feature>
<comment type="caution">
    <text evidence="6">The sequence shown here is derived from an EMBL/GenBank/DDBJ whole genome shotgun (WGS) entry which is preliminary data.</text>
</comment>
<evidence type="ECO:0000256" key="1">
    <source>
        <dbReference type="ARBA" id="ARBA00022833"/>
    </source>
</evidence>
<feature type="region of interest" description="Disordered" evidence="2">
    <location>
        <begin position="215"/>
        <end position="235"/>
    </location>
</feature>
<dbReference type="GO" id="GO:0030246">
    <property type="term" value="F:carbohydrate binding"/>
    <property type="evidence" value="ECO:0007669"/>
    <property type="project" value="InterPro"/>
</dbReference>
<dbReference type="Pfam" id="PF02585">
    <property type="entry name" value="PIG-L"/>
    <property type="match status" value="1"/>
</dbReference>
<dbReference type="SUPFAM" id="SSF102588">
    <property type="entry name" value="LmbE-like"/>
    <property type="match status" value="1"/>
</dbReference>
<gene>
    <name evidence="6" type="ORF">CLV72_106292</name>
</gene>
<feature type="region of interest" description="Disordered" evidence="2">
    <location>
        <begin position="783"/>
        <end position="822"/>
    </location>
</feature>
<evidence type="ECO:0000313" key="6">
    <source>
        <dbReference type="EMBL" id="PRX97255.1"/>
    </source>
</evidence>
<dbReference type="Gene3D" id="3.40.50.10320">
    <property type="entry name" value="LmbE-like"/>
    <property type="match status" value="1"/>
</dbReference>
<name>A0A2T0Q0L8_9ACTN</name>
<dbReference type="InterPro" id="IPR003737">
    <property type="entry name" value="GlcNAc_PI_deacetylase-related"/>
</dbReference>
<feature type="domain" description="Alpha-galactosidase NEW3" evidence="5">
    <location>
        <begin position="338"/>
        <end position="407"/>
    </location>
</feature>
<dbReference type="GO" id="GO:0004553">
    <property type="term" value="F:hydrolase activity, hydrolyzing O-glycosyl compounds"/>
    <property type="evidence" value="ECO:0007669"/>
    <property type="project" value="InterPro"/>
</dbReference>